<gene>
    <name evidence="2" type="ORF">SAMN02746019_00021240</name>
</gene>
<evidence type="ECO:0000313" key="2">
    <source>
        <dbReference type="EMBL" id="SNB51209.1"/>
    </source>
</evidence>
<dbReference type="PIRSF" id="PIRSF036628">
    <property type="entry name" value="IolB"/>
    <property type="match status" value="1"/>
</dbReference>
<dbReference type="PANTHER" id="PTHR39193:SF1">
    <property type="entry name" value="5-DEOXY-GLUCURONATE ISOMERASE"/>
    <property type="match status" value="1"/>
</dbReference>
<reference evidence="3" key="1">
    <citation type="submission" date="2017-06" db="EMBL/GenBank/DDBJ databases">
        <authorList>
            <person name="Varghese N."/>
            <person name="Submissions S."/>
        </authorList>
    </citation>
    <scope>NUCLEOTIDE SEQUENCE [LARGE SCALE GENOMIC DNA]</scope>
    <source>
        <strain evidence="3">JAD2</strain>
    </source>
</reference>
<name>A0A212PW32_9CHLR</name>
<dbReference type="InterPro" id="IPR014710">
    <property type="entry name" value="RmlC-like_jellyroll"/>
</dbReference>
<keyword evidence="3" id="KW-1185">Reference proteome</keyword>
<dbReference type="Gene3D" id="2.60.120.10">
    <property type="entry name" value="Jelly Rolls"/>
    <property type="match status" value="2"/>
</dbReference>
<dbReference type="OrthoDB" id="9799936at2"/>
<dbReference type="FunCoup" id="A0A212PW32">
    <property type="interactions" value="27"/>
</dbReference>
<keyword evidence="1 2" id="KW-0413">Isomerase</keyword>
<dbReference type="InParanoid" id="A0A212PW32"/>
<dbReference type="EMBL" id="FYEK01000003">
    <property type="protein sequence ID" value="SNB51209.1"/>
    <property type="molecule type" value="Genomic_DNA"/>
</dbReference>
<evidence type="ECO:0000256" key="1">
    <source>
        <dbReference type="ARBA" id="ARBA00023235"/>
    </source>
</evidence>
<dbReference type="GO" id="GO:0008880">
    <property type="term" value="F:glucuronate isomerase activity"/>
    <property type="evidence" value="ECO:0007669"/>
    <property type="project" value="InterPro"/>
</dbReference>
<evidence type="ECO:0000313" key="3">
    <source>
        <dbReference type="Proteomes" id="UP000197025"/>
    </source>
</evidence>
<accession>A0A212PW32</accession>
<dbReference type="AlphaFoldDB" id="A0A212PW32"/>
<protein>
    <submittedName>
        <fullName evidence="2">5-deoxyglucuronate isomerase</fullName>
    </submittedName>
</protein>
<sequence>MGMLHVRGPYPLGYARIAEPGLTPLRHLRIGTVRLSPGSEIRLTFPDWETVLVLLRGKGDLEWPEGSVKVDRPDVFRELATALYLPSGMSVRLKAEEETEWAAIHALGDPDLPPRLITPGTLHPRVVGGEGFRRQIVEILGPDFPARHLLVGETLTFGGNWSSYPPHKHDEERPGEEAALEEVYLYKIHPPSGFALQWIYSSHHNIDHLFVIRSDDIVIIPCGYHPVVAPPGYTLYYLWAMAGERRALEVSVDPAHRWLLEHYQLSSPR</sequence>
<dbReference type="Proteomes" id="UP000197025">
    <property type="component" value="Unassembled WGS sequence"/>
</dbReference>
<dbReference type="InterPro" id="IPR011051">
    <property type="entry name" value="RmlC_Cupin_sf"/>
</dbReference>
<dbReference type="GO" id="GO:0019310">
    <property type="term" value="P:inositol catabolic process"/>
    <property type="evidence" value="ECO:0007669"/>
    <property type="project" value="InterPro"/>
</dbReference>
<dbReference type="InterPro" id="IPR021120">
    <property type="entry name" value="KduI/IolB_isomerase"/>
</dbReference>
<dbReference type="NCBIfam" id="TIGR04378">
    <property type="entry name" value="myo_inos_iolB"/>
    <property type="match status" value="1"/>
</dbReference>
<dbReference type="PANTHER" id="PTHR39193">
    <property type="entry name" value="5-DEOXY-GLUCURONATE ISOMERASE"/>
    <property type="match status" value="1"/>
</dbReference>
<dbReference type="SUPFAM" id="SSF51182">
    <property type="entry name" value="RmlC-like cupins"/>
    <property type="match status" value="1"/>
</dbReference>
<proteinExistence type="predicted"/>
<organism evidence="2 3">
    <name type="scientific">Thermoflexus hugenholtzii JAD2</name>
    <dbReference type="NCBI Taxonomy" id="877466"/>
    <lineage>
        <taxon>Bacteria</taxon>
        <taxon>Bacillati</taxon>
        <taxon>Chloroflexota</taxon>
        <taxon>Thermoflexia</taxon>
        <taxon>Thermoflexales</taxon>
        <taxon>Thermoflexaceae</taxon>
        <taxon>Thermoflexus</taxon>
    </lineage>
</organism>
<dbReference type="InterPro" id="IPR024203">
    <property type="entry name" value="Deoxy-glucuronate_isom_IolB"/>
</dbReference>
<dbReference type="Pfam" id="PF04962">
    <property type="entry name" value="KduI"/>
    <property type="match status" value="1"/>
</dbReference>